<dbReference type="SUPFAM" id="SSF81296">
    <property type="entry name" value="E set domains"/>
    <property type="match status" value="1"/>
</dbReference>
<dbReference type="STRING" id="303698.A0A1V6SS16"/>
<evidence type="ECO:0000313" key="4">
    <source>
        <dbReference type="Proteomes" id="UP000191285"/>
    </source>
</evidence>
<dbReference type="EMBL" id="MLKD01000024">
    <property type="protein sequence ID" value="OQE16464.1"/>
    <property type="molecule type" value="Genomic_DNA"/>
</dbReference>
<accession>A0A1V6SS16</accession>
<feature type="domain" description="Arrestin-like N-terminal" evidence="2">
    <location>
        <begin position="4"/>
        <end position="102"/>
    </location>
</feature>
<feature type="region of interest" description="Disordered" evidence="1">
    <location>
        <begin position="378"/>
        <end position="424"/>
    </location>
</feature>
<dbReference type="Proteomes" id="UP000191285">
    <property type="component" value="Unassembled WGS sequence"/>
</dbReference>
<protein>
    <recommendedName>
        <fullName evidence="2">Arrestin-like N-terminal domain-containing protein</fullName>
    </recommendedName>
</protein>
<dbReference type="Gene3D" id="2.60.40.640">
    <property type="match status" value="1"/>
</dbReference>
<dbReference type="InterPro" id="IPR014752">
    <property type="entry name" value="Arrestin-like_C"/>
</dbReference>
<dbReference type="AlphaFoldDB" id="A0A1V6SS16"/>
<organism evidence="3 4">
    <name type="scientific">Penicillium steckii</name>
    <dbReference type="NCBI Taxonomy" id="303698"/>
    <lineage>
        <taxon>Eukaryota</taxon>
        <taxon>Fungi</taxon>
        <taxon>Dikarya</taxon>
        <taxon>Ascomycota</taxon>
        <taxon>Pezizomycotina</taxon>
        <taxon>Eurotiomycetes</taxon>
        <taxon>Eurotiomycetidae</taxon>
        <taxon>Eurotiales</taxon>
        <taxon>Aspergillaceae</taxon>
        <taxon>Penicillium</taxon>
    </lineage>
</organism>
<sequence length="424" mass="47245">MSLKISLQNELPQYSGNESISGIVTLQCFKPLEVEEVKLTFTGLAEAKIQKVKGSAGPSGSYRSKCVLFETDRLLAHTTGQPFDTGTYSWPFEFVFPSNVEPQPRETKWPVTAPFRSDSKHPLPPTFATKVEDASRRLKCSIGYQIHAQVFKPSSGFMKSTSEFLSDTVWLQFRPPSSKFDMLDAENYDRIVRQHKEQVFHLRSMLLYQEHRSKALGLQEKFSSWLNPNRLPQFSFKASFSYPARVDQSLPLSCFLDIIPLMGDSSVSSPPVILLQSLHITLISRTSARSGPSIMGKMSGEVDERLVILSTSSLNMMVSGAVDLTAKFGPLVFRPTHVSFGTYNISRTYRLCVSAQFECVGKAVEFQAPDMPVEIIPQTQGNENRARGSFDLSNNDSPPVYTPSPVRGESATSLGDSKRNEEAQ</sequence>
<dbReference type="Pfam" id="PF00339">
    <property type="entry name" value="Arrestin_N"/>
    <property type="match status" value="1"/>
</dbReference>
<dbReference type="InterPro" id="IPR011021">
    <property type="entry name" value="Arrestin-like_N"/>
</dbReference>
<keyword evidence="4" id="KW-1185">Reference proteome</keyword>
<evidence type="ECO:0000313" key="3">
    <source>
        <dbReference type="EMBL" id="OQE16464.1"/>
    </source>
</evidence>
<dbReference type="CDD" id="cd22952">
    <property type="entry name" value="ART10-like"/>
    <property type="match status" value="1"/>
</dbReference>
<reference evidence="4" key="1">
    <citation type="journal article" date="2017" name="Nat. Microbiol.">
        <title>Global analysis of biosynthetic gene clusters reveals vast potential of secondary metabolite production in Penicillium species.</title>
        <authorList>
            <person name="Nielsen J.C."/>
            <person name="Grijseels S."/>
            <person name="Prigent S."/>
            <person name="Ji B."/>
            <person name="Dainat J."/>
            <person name="Nielsen K.F."/>
            <person name="Frisvad J.C."/>
            <person name="Workman M."/>
            <person name="Nielsen J."/>
        </authorList>
    </citation>
    <scope>NUCLEOTIDE SEQUENCE [LARGE SCALE GENOMIC DNA]</scope>
    <source>
        <strain evidence="4">IBT 24891</strain>
    </source>
</reference>
<dbReference type="InterPro" id="IPR014756">
    <property type="entry name" value="Ig_E-set"/>
</dbReference>
<name>A0A1V6SS16_9EURO</name>
<gene>
    <name evidence="3" type="ORF">PENSTE_c024G08270</name>
</gene>
<evidence type="ECO:0000256" key="1">
    <source>
        <dbReference type="SAM" id="MobiDB-lite"/>
    </source>
</evidence>
<dbReference type="OrthoDB" id="2333384at2759"/>
<proteinExistence type="predicted"/>
<comment type="caution">
    <text evidence="3">The sequence shown here is derived from an EMBL/GenBank/DDBJ whole genome shotgun (WGS) entry which is preliminary data.</text>
</comment>
<evidence type="ECO:0000259" key="2">
    <source>
        <dbReference type="Pfam" id="PF00339"/>
    </source>
</evidence>